<feature type="transmembrane region" description="Helical" evidence="9">
    <location>
        <begin position="521"/>
        <end position="545"/>
    </location>
</feature>
<keyword evidence="6 9" id="KW-1133">Transmembrane helix</keyword>
<feature type="transmembrane region" description="Helical" evidence="9">
    <location>
        <begin position="138"/>
        <end position="159"/>
    </location>
</feature>
<feature type="transmembrane region" description="Helical" evidence="9">
    <location>
        <begin position="240"/>
        <end position="259"/>
    </location>
</feature>
<feature type="transmembrane region" description="Helical" evidence="9">
    <location>
        <begin position="361"/>
        <end position="378"/>
    </location>
</feature>
<keyword evidence="11" id="KW-1185">Reference proteome</keyword>
<dbReference type="Proteomes" id="UP000275473">
    <property type="component" value="Unassembled WGS sequence"/>
</dbReference>
<protein>
    <recommendedName>
        <fullName evidence="3">Sodium-dependent dicarboxylate transporter SdcS</fullName>
    </recommendedName>
    <alternativeName>
        <fullName evidence="8">Na(+)/dicarboxylate symporter</fullName>
    </alternativeName>
</protein>
<sequence>MKLSFKSLNQSMWKSHKQTKDLVTMAELRSHSNSSSGAAAVELPRGKSTAAYGNEDTKNNNSYSTSQIVGLILGPLLFLLMLYVLPLPGLSFEGRAVLATTAWMAVWWVTEAIPLGITSLMPLILLPLMGAVDGNTAASSYGASLIFLFIGGFALALALERWNLHERIAITIISAVGASTSGLVLGFMLATGFLSMWVSNMATVMLMIPIGLAIIAKVVTLMKEDDVYTKEEETKFTKSIIFAIGFGGTIGGSATLIGTPTNLLLAGLAGELLGIDISFGHFFIFAFPLIVVLMLFAIFYITKIAYPVNVKKITNGKQFVVDRKKQLGKMSYEEKIVLAIFSITAFMWVTRTFIWSDIIPGLSDTMIAMVAAVLLHAIPSKGKPGERILTADSLKHMPWGVLLLVGGGLALASGFNGTDLASWIGNQLLLLEGTSYILVLVVTVLLGIAMTQVTSNTATVTILIPITAALAMAINVHPLPLMTAVAMGAGFAFILPIGTPSNAIIFATGKITMMDMLRKGAWLTVLAFALIVVFVYFILPVVFGINQFEYPEALK</sequence>
<dbReference type="InterPro" id="IPR001898">
    <property type="entry name" value="SLC13A/DASS"/>
</dbReference>
<keyword evidence="7 9" id="KW-0472">Membrane</keyword>
<feature type="transmembrane region" description="Helical" evidence="9">
    <location>
        <begin position="68"/>
        <end position="85"/>
    </location>
</feature>
<dbReference type="GO" id="GO:1905039">
    <property type="term" value="P:carboxylic acid transmembrane transport"/>
    <property type="evidence" value="ECO:0007669"/>
    <property type="project" value="UniProtKB-ARBA"/>
</dbReference>
<dbReference type="NCBIfam" id="TIGR00785">
    <property type="entry name" value="dass"/>
    <property type="match status" value="1"/>
</dbReference>
<accession>A0A3M8P861</accession>
<feature type="transmembrane region" description="Helical" evidence="9">
    <location>
        <begin position="279"/>
        <end position="302"/>
    </location>
</feature>
<dbReference type="AlphaFoldDB" id="A0A3M8P861"/>
<comment type="caution">
    <text evidence="10">The sequence shown here is derived from an EMBL/GenBank/DDBJ whole genome shotgun (WGS) entry which is preliminary data.</text>
</comment>
<dbReference type="OrthoDB" id="9766267at2"/>
<evidence type="ECO:0000256" key="6">
    <source>
        <dbReference type="ARBA" id="ARBA00022989"/>
    </source>
</evidence>
<dbReference type="RefSeq" id="WP_123165023.1">
    <property type="nucleotide sequence ID" value="NZ_RIAX01000004.1"/>
</dbReference>
<evidence type="ECO:0000313" key="11">
    <source>
        <dbReference type="Proteomes" id="UP000275473"/>
    </source>
</evidence>
<evidence type="ECO:0000256" key="2">
    <source>
        <dbReference type="ARBA" id="ARBA00006772"/>
    </source>
</evidence>
<dbReference type="EMBL" id="RIAX01000004">
    <property type="protein sequence ID" value="RNF39828.1"/>
    <property type="molecule type" value="Genomic_DNA"/>
</dbReference>
<dbReference type="GO" id="GO:0015293">
    <property type="term" value="F:symporter activity"/>
    <property type="evidence" value="ECO:0007669"/>
    <property type="project" value="UniProtKB-KW"/>
</dbReference>
<evidence type="ECO:0000313" key="10">
    <source>
        <dbReference type="EMBL" id="RNF39828.1"/>
    </source>
</evidence>
<dbReference type="Pfam" id="PF00939">
    <property type="entry name" value="Na_sulph_symp"/>
    <property type="match status" value="1"/>
</dbReference>
<evidence type="ECO:0000256" key="4">
    <source>
        <dbReference type="ARBA" id="ARBA00022692"/>
    </source>
</evidence>
<keyword evidence="5" id="KW-0813">Transport</keyword>
<name>A0A3M8P861_9BACL</name>
<feature type="transmembrane region" description="Helical" evidence="9">
    <location>
        <begin position="460"/>
        <end position="479"/>
    </location>
</feature>
<dbReference type="GO" id="GO:0005886">
    <property type="term" value="C:plasma membrane"/>
    <property type="evidence" value="ECO:0007669"/>
    <property type="project" value="TreeGrafter"/>
</dbReference>
<feature type="transmembrane region" description="Helical" evidence="9">
    <location>
        <begin position="168"/>
        <end position="190"/>
    </location>
</feature>
<gene>
    <name evidence="10" type="ORF">EEX84_07625</name>
</gene>
<evidence type="ECO:0000256" key="1">
    <source>
        <dbReference type="ARBA" id="ARBA00004141"/>
    </source>
</evidence>
<reference evidence="10 11" key="1">
    <citation type="journal article" date="2018" name="Int. J. Syst. Evol. Microbiol.">
        <title>Planococcus salinus sp. nov., a moderately halophilic bacterium isolated from a saline-alkali soil.</title>
        <authorList>
            <person name="Gan L."/>
        </authorList>
    </citation>
    <scope>NUCLEOTIDE SEQUENCE [LARGE SCALE GENOMIC DNA]</scope>
    <source>
        <strain evidence="10 11">LCB217</strain>
    </source>
</reference>
<dbReference type="PANTHER" id="PTHR10283:SF82">
    <property type="entry name" value="SOLUTE CARRIER FAMILY 13 MEMBER 2"/>
    <property type="match status" value="1"/>
</dbReference>
<dbReference type="PANTHER" id="PTHR10283">
    <property type="entry name" value="SOLUTE CARRIER FAMILY 13 MEMBER"/>
    <property type="match status" value="1"/>
</dbReference>
<feature type="transmembrane region" description="Helical" evidence="9">
    <location>
        <begin position="485"/>
        <end position="509"/>
    </location>
</feature>
<evidence type="ECO:0000256" key="7">
    <source>
        <dbReference type="ARBA" id="ARBA00023136"/>
    </source>
</evidence>
<keyword evidence="5" id="KW-0769">Symport</keyword>
<evidence type="ECO:0000256" key="9">
    <source>
        <dbReference type="SAM" id="Phobius"/>
    </source>
</evidence>
<comment type="subcellular location">
    <subcellularLocation>
        <location evidence="1">Membrane</location>
        <topology evidence="1">Multi-pass membrane protein</topology>
    </subcellularLocation>
</comment>
<feature type="transmembrane region" description="Helical" evidence="9">
    <location>
        <begin position="399"/>
        <end position="416"/>
    </location>
</feature>
<dbReference type="GO" id="GO:0008514">
    <property type="term" value="F:organic anion transmembrane transporter activity"/>
    <property type="evidence" value="ECO:0007669"/>
    <property type="project" value="UniProtKB-ARBA"/>
</dbReference>
<feature type="transmembrane region" description="Helical" evidence="9">
    <location>
        <begin position="336"/>
        <end position="355"/>
    </location>
</feature>
<evidence type="ECO:0000256" key="3">
    <source>
        <dbReference type="ARBA" id="ARBA00020150"/>
    </source>
</evidence>
<evidence type="ECO:0000256" key="5">
    <source>
        <dbReference type="ARBA" id="ARBA00022847"/>
    </source>
</evidence>
<proteinExistence type="inferred from homology"/>
<feature type="transmembrane region" description="Helical" evidence="9">
    <location>
        <begin position="428"/>
        <end position="448"/>
    </location>
</feature>
<comment type="similarity">
    <text evidence="2">Belongs to the SLC13A/DASS transporter (TC 2.A.47) family. NADC subfamily.</text>
</comment>
<feature type="transmembrane region" description="Helical" evidence="9">
    <location>
        <begin position="97"/>
        <end position="126"/>
    </location>
</feature>
<evidence type="ECO:0000256" key="8">
    <source>
        <dbReference type="ARBA" id="ARBA00031174"/>
    </source>
</evidence>
<feature type="transmembrane region" description="Helical" evidence="9">
    <location>
        <begin position="196"/>
        <end position="219"/>
    </location>
</feature>
<organism evidence="10 11">
    <name type="scientific">Planococcus salinus</name>
    <dbReference type="NCBI Taxonomy" id="1848460"/>
    <lineage>
        <taxon>Bacteria</taxon>
        <taxon>Bacillati</taxon>
        <taxon>Bacillota</taxon>
        <taxon>Bacilli</taxon>
        <taxon>Bacillales</taxon>
        <taxon>Caryophanaceae</taxon>
        <taxon>Planococcus</taxon>
    </lineage>
</organism>
<keyword evidence="4 9" id="KW-0812">Transmembrane</keyword>